<keyword evidence="2" id="KW-1185">Reference proteome</keyword>
<accession>A0ABT9KK82</accession>
<dbReference type="EMBL" id="JAURUE010000001">
    <property type="protein sequence ID" value="MDP9608570.1"/>
    <property type="molecule type" value="Genomic_DNA"/>
</dbReference>
<gene>
    <name evidence="1" type="ORF">JOF35_000847</name>
</gene>
<dbReference type="RefSeq" id="WP_307110097.1">
    <property type="nucleotide sequence ID" value="NZ_JAURUE010000001.1"/>
</dbReference>
<reference evidence="1 2" key="1">
    <citation type="submission" date="2023-07" db="EMBL/GenBank/DDBJ databases">
        <title>Sequencing the genomes of 1000 actinobacteria strains.</title>
        <authorList>
            <person name="Klenk H.-P."/>
        </authorList>
    </citation>
    <scope>NUCLEOTIDE SEQUENCE [LARGE SCALE GENOMIC DNA]</scope>
    <source>
        <strain evidence="1 2">DSM 41600</strain>
    </source>
</reference>
<organism evidence="1 2">
    <name type="scientific">Streptomyces demainii</name>
    <dbReference type="NCBI Taxonomy" id="588122"/>
    <lineage>
        <taxon>Bacteria</taxon>
        <taxon>Bacillati</taxon>
        <taxon>Actinomycetota</taxon>
        <taxon>Actinomycetes</taxon>
        <taxon>Kitasatosporales</taxon>
        <taxon>Streptomycetaceae</taxon>
        <taxon>Streptomyces</taxon>
    </lineage>
</organism>
<name>A0ABT9KK82_9ACTN</name>
<evidence type="ECO:0000313" key="1">
    <source>
        <dbReference type="EMBL" id="MDP9608570.1"/>
    </source>
</evidence>
<proteinExistence type="predicted"/>
<comment type="caution">
    <text evidence="1">The sequence shown here is derived from an EMBL/GenBank/DDBJ whole genome shotgun (WGS) entry which is preliminary data.</text>
</comment>
<dbReference type="Proteomes" id="UP001234880">
    <property type="component" value="Unassembled WGS sequence"/>
</dbReference>
<evidence type="ECO:0000313" key="2">
    <source>
        <dbReference type="Proteomes" id="UP001234880"/>
    </source>
</evidence>
<protein>
    <submittedName>
        <fullName evidence="1">Uncharacterized protein</fullName>
    </submittedName>
</protein>
<sequence>MDLLDIVSGGFVGGGDPFCGLAHLTARSVERREEVHVVTDPVDDVVGLDGVSAREGVPVVLGKRVQPDADQLLVQFVH</sequence>